<evidence type="ECO:0000313" key="3">
    <source>
        <dbReference type="Proteomes" id="UP000779508"/>
    </source>
</evidence>
<dbReference type="PANTHER" id="PTHR43591">
    <property type="entry name" value="METHYLTRANSFERASE"/>
    <property type="match status" value="1"/>
</dbReference>
<sequence length="193" mass="23075">MELSPRLYRILVRPKWFSKFYVENVIKRNIMHDHKRVLDFGCGIGSNCSMFDSSKYIGLDCDKRRIKEAKKLYPKYEFATLECSTLPVDDKSIDYILIFSVLHHIDSQELKGCLKEFHRVLRHQGRILIIEPYFKPQAVLTNNCMRYVDRGNYIRTEEEYLSMFNNNKYETKVINRYSQLVFYNKLFFIASPI</sequence>
<reference evidence="2 3" key="1">
    <citation type="submission" date="2021-06" db="EMBL/GenBank/DDBJ databases">
        <authorList>
            <person name="Sun Q."/>
            <person name="Li D."/>
        </authorList>
    </citation>
    <scope>NUCLEOTIDE SEQUENCE [LARGE SCALE GENOMIC DNA]</scope>
    <source>
        <strain evidence="2 3">MSJ-5</strain>
    </source>
</reference>
<dbReference type="CDD" id="cd02440">
    <property type="entry name" value="AdoMet_MTases"/>
    <property type="match status" value="1"/>
</dbReference>
<keyword evidence="2" id="KW-0808">Transferase</keyword>
<dbReference type="InterPro" id="IPR013216">
    <property type="entry name" value="Methyltransf_11"/>
</dbReference>
<dbReference type="Pfam" id="PF08241">
    <property type="entry name" value="Methyltransf_11"/>
    <property type="match status" value="1"/>
</dbReference>
<dbReference type="RefSeq" id="WP_216419147.1">
    <property type="nucleotide sequence ID" value="NZ_JAHLQK010000006.1"/>
</dbReference>
<name>A0ABS6G8F3_9FIRM</name>
<gene>
    <name evidence="2" type="ORF">KQI88_16330</name>
</gene>
<dbReference type="Proteomes" id="UP000779508">
    <property type="component" value="Unassembled WGS sequence"/>
</dbReference>
<keyword evidence="3" id="KW-1185">Reference proteome</keyword>
<proteinExistence type="predicted"/>
<dbReference type="GO" id="GO:0032259">
    <property type="term" value="P:methylation"/>
    <property type="evidence" value="ECO:0007669"/>
    <property type="project" value="UniProtKB-KW"/>
</dbReference>
<keyword evidence="2" id="KW-0489">Methyltransferase</keyword>
<evidence type="ECO:0000259" key="1">
    <source>
        <dbReference type="Pfam" id="PF08241"/>
    </source>
</evidence>
<evidence type="ECO:0000313" key="2">
    <source>
        <dbReference type="EMBL" id="MBU5677987.1"/>
    </source>
</evidence>
<protein>
    <submittedName>
        <fullName evidence="2">Class I SAM-dependent methyltransferase</fullName>
    </submittedName>
</protein>
<dbReference type="EMBL" id="JAHLQK010000006">
    <property type="protein sequence ID" value="MBU5677987.1"/>
    <property type="molecule type" value="Genomic_DNA"/>
</dbReference>
<organism evidence="2 3">
    <name type="scientific">Alkaliphilus flagellatus</name>
    <dbReference type="NCBI Taxonomy" id="2841507"/>
    <lineage>
        <taxon>Bacteria</taxon>
        <taxon>Bacillati</taxon>
        <taxon>Bacillota</taxon>
        <taxon>Clostridia</taxon>
        <taxon>Peptostreptococcales</taxon>
        <taxon>Natronincolaceae</taxon>
        <taxon>Alkaliphilus</taxon>
    </lineage>
</organism>
<dbReference type="GO" id="GO:0008168">
    <property type="term" value="F:methyltransferase activity"/>
    <property type="evidence" value="ECO:0007669"/>
    <property type="project" value="UniProtKB-KW"/>
</dbReference>
<accession>A0ABS6G8F3</accession>
<comment type="caution">
    <text evidence="2">The sequence shown here is derived from an EMBL/GenBank/DDBJ whole genome shotgun (WGS) entry which is preliminary data.</text>
</comment>
<feature type="domain" description="Methyltransferase type 11" evidence="1">
    <location>
        <begin position="38"/>
        <end position="129"/>
    </location>
</feature>